<comment type="caution">
    <text evidence="2">The sequence shown here is derived from an EMBL/GenBank/DDBJ whole genome shotgun (WGS) entry which is preliminary data.</text>
</comment>
<dbReference type="Pfam" id="PF00149">
    <property type="entry name" value="Metallophos"/>
    <property type="match status" value="1"/>
</dbReference>
<dbReference type="SUPFAM" id="SSF56300">
    <property type="entry name" value="Metallo-dependent phosphatases"/>
    <property type="match status" value="1"/>
</dbReference>
<reference evidence="2" key="2">
    <citation type="submission" date="2018-08" db="EMBL/GenBank/DDBJ databases">
        <authorList>
            <person name="Ferrada E.E."/>
            <person name="Latorre B.A."/>
        </authorList>
    </citation>
    <scope>NUCLEOTIDE SEQUENCE</scope>
    <source>
        <strain evidence="2">SY21</strain>
    </source>
</reference>
<evidence type="ECO:0000313" key="4">
    <source>
        <dbReference type="Proteomes" id="UP000266441"/>
    </source>
</evidence>
<dbReference type="EMBL" id="QWET01000002">
    <property type="protein sequence ID" value="RIH66535.1"/>
    <property type="molecule type" value="Genomic_DNA"/>
</dbReference>
<evidence type="ECO:0000313" key="3">
    <source>
        <dbReference type="EMBL" id="RIH66535.1"/>
    </source>
</evidence>
<dbReference type="PANTHER" id="PTHR42850:SF7">
    <property type="entry name" value="BIS(5'-NUCLEOSYL)-TETRAPHOSPHATASE PRPE [ASYMMETRICAL]"/>
    <property type="match status" value="1"/>
</dbReference>
<sequence>MYDIIGDVHGHAQLLKQLLLKLGYNKTSDGYSHPGRKAVFVGDFINRGPQIRKTMRMIRTMVENGNALAVLGNHEINAIIAHLKDKNGIAMIKPPFKNFISVLKTMNEFAGYSEEWTGHLKWLRSLPLFLELDEIRVVHACWSDEAVEYLKNSLPAGRIKKETFRRVHKNPGSELAQNIWLLTKGPQFKMPGDLKIINNKGVSPRSFRMRWWEEPAGKTFEELSFESKFHLPDYSVPPQILPSGLPYTEEAPIVFFGHYCRGNGPHIIRPNICCIDGCVTGSRSLLAYRWNGEASLLPRNLVRMVK</sequence>
<reference evidence="2 4" key="1">
    <citation type="journal article" date="2015" name="Int. J. Syst. Evol. Microbiol.">
        <title>Mariniphaga sediminis sp. nov., isolated from coastal sediment.</title>
        <authorList>
            <person name="Wang F.Q."/>
            <person name="Shen Q.Y."/>
            <person name="Chen G.J."/>
            <person name="Du Z.J."/>
        </authorList>
    </citation>
    <scope>NUCLEOTIDE SEQUENCE [LARGE SCALE GENOMIC DNA]</scope>
    <source>
        <strain evidence="2 4">SY21</strain>
    </source>
</reference>
<keyword evidence="4" id="KW-1185">Reference proteome</keyword>
<dbReference type="AlphaFoldDB" id="A0A399CYG9"/>
<dbReference type="GO" id="GO:0005737">
    <property type="term" value="C:cytoplasm"/>
    <property type="evidence" value="ECO:0007669"/>
    <property type="project" value="TreeGrafter"/>
</dbReference>
<evidence type="ECO:0000259" key="1">
    <source>
        <dbReference type="Pfam" id="PF00149"/>
    </source>
</evidence>
<dbReference type="Gene3D" id="3.60.21.10">
    <property type="match status" value="1"/>
</dbReference>
<dbReference type="OrthoDB" id="7550081at2"/>
<accession>A0A399CYG9</accession>
<dbReference type="Proteomes" id="UP000266441">
    <property type="component" value="Unassembled WGS sequence"/>
</dbReference>
<evidence type="ECO:0000313" key="2">
    <source>
        <dbReference type="EMBL" id="RIH64256.1"/>
    </source>
</evidence>
<name>A0A399CYG9_9BACT</name>
<protein>
    <submittedName>
        <fullName evidence="2">Metallophosphoesterase</fullName>
    </submittedName>
</protein>
<dbReference type="InterPro" id="IPR004843">
    <property type="entry name" value="Calcineurin-like_PHP"/>
</dbReference>
<dbReference type="EMBL" id="QWET01000012">
    <property type="protein sequence ID" value="RIH64256.1"/>
    <property type="molecule type" value="Genomic_DNA"/>
</dbReference>
<organism evidence="2 4">
    <name type="scientific">Mariniphaga sediminis</name>
    <dbReference type="NCBI Taxonomy" id="1628158"/>
    <lineage>
        <taxon>Bacteria</taxon>
        <taxon>Pseudomonadati</taxon>
        <taxon>Bacteroidota</taxon>
        <taxon>Bacteroidia</taxon>
        <taxon>Marinilabiliales</taxon>
        <taxon>Prolixibacteraceae</taxon>
        <taxon>Mariniphaga</taxon>
    </lineage>
</organism>
<dbReference type="InterPro" id="IPR029052">
    <property type="entry name" value="Metallo-depent_PP-like"/>
</dbReference>
<gene>
    <name evidence="3" type="ORF">D1164_02715</name>
    <name evidence="2" type="ORF">D1164_15670</name>
</gene>
<dbReference type="PANTHER" id="PTHR42850">
    <property type="entry name" value="METALLOPHOSPHOESTERASE"/>
    <property type="match status" value="1"/>
</dbReference>
<proteinExistence type="predicted"/>
<dbReference type="GO" id="GO:0016791">
    <property type="term" value="F:phosphatase activity"/>
    <property type="evidence" value="ECO:0007669"/>
    <property type="project" value="TreeGrafter"/>
</dbReference>
<dbReference type="InterPro" id="IPR050126">
    <property type="entry name" value="Ap4A_hydrolase"/>
</dbReference>
<dbReference type="RefSeq" id="WP_119348409.1">
    <property type="nucleotide sequence ID" value="NZ_QWET01000002.1"/>
</dbReference>
<feature type="domain" description="Calcineurin-like phosphoesterase" evidence="1">
    <location>
        <begin position="4"/>
        <end position="144"/>
    </location>
</feature>